<organism evidence="1">
    <name type="scientific">Anguilla anguilla</name>
    <name type="common">European freshwater eel</name>
    <name type="synonym">Muraena anguilla</name>
    <dbReference type="NCBI Taxonomy" id="7936"/>
    <lineage>
        <taxon>Eukaryota</taxon>
        <taxon>Metazoa</taxon>
        <taxon>Chordata</taxon>
        <taxon>Craniata</taxon>
        <taxon>Vertebrata</taxon>
        <taxon>Euteleostomi</taxon>
        <taxon>Actinopterygii</taxon>
        <taxon>Neopterygii</taxon>
        <taxon>Teleostei</taxon>
        <taxon>Anguilliformes</taxon>
        <taxon>Anguillidae</taxon>
        <taxon>Anguilla</taxon>
    </lineage>
</organism>
<dbReference type="AlphaFoldDB" id="A0A0E9UQA0"/>
<sequence>MRSKCRTYGPEGDLTLFHSIKNSFKHYNVLWLHPC</sequence>
<protein>
    <submittedName>
        <fullName evidence="1">Uncharacterized protein</fullName>
    </submittedName>
</protein>
<evidence type="ECO:0000313" key="1">
    <source>
        <dbReference type="EMBL" id="JAH67370.1"/>
    </source>
</evidence>
<accession>A0A0E9UQA0</accession>
<proteinExistence type="predicted"/>
<reference evidence="1" key="2">
    <citation type="journal article" date="2015" name="Fish Shellfish Immunol.">
        <title>Early steps in the European eel (Anguilla anguilla)-Vibrio vulnificus interaction in the gills: Role of the RtxA13 toxin.</title>
        <authorList>
            <person name="Callol A."/>
            <person name="Pajuelo D."/>
            <person name="Ebbesson L."/>
            <person name="Teles M."/>
            <person name="MacKenzie S."/>
            <person name="Amaro C."/>
        </authorList>
    </citation>
    <scope>NUCLEOTIDE SEQUENCE</scope>
</reference>
<dbReference type="EMBL" id="GBXM01041207">
    <property type="protein sequence ID" value="JAH67370.1"/>
    <property type="molecule type" value="Transcribed_RNA"/>
</dbReference>
<name>A0A0E9UQA0_ANGAN</name>
<reference evidence="1" key="1">
    <citation type="submission" date="2014-11" db="EMBL/GenBank/DDBJ databases">
        <authorList>
            <person name="Amaro Gonzalez C."/>
        </authorList>
    </citation>
    <scope>NUCLEOTIDE SEQUENCE</scope>
</reference>